<dbReference type="PANTHER" id="PTHR43280:SF2">
    <property type="entry name" value="HTH-TYPE TRANSCRIPTIONAL REGULATOR EXSA"/>
    <property type="match status" value="1"/>
</dbReference>
<dbReference type="PANTHER" id="PTHR43280">
    <property type="entry name" value="ARAC-FAMILY TRANSCRIPTIONAL REGULATOR"/>
    <property type="match status" value="1"/>
</dbReference>
<gene>
    <name evidence="5" type="ORF">ACFFJ8_09770</name>
</gene>
<dbReference type="Gene3D" id="1.10.10.60">
    <property type="entry name" value="Homeodomain-like"/>
    <property type="match status" value="2"/>
</dbReference>
<comment type="caution">
    <text evidence="5">The sequence shown here is derived from an EMBL/GenBank/DDBJ whole genome shotgun (WGS) entry which is preliminary data.</text>
</comment>
<keyword evidence="6" id="KW-1185">Reference proteome</keyword>
<evidence type="ECO:0000313" key="5">
    <source>
        <dbReference type="EMBL" id="MFC0391664.1"/>
    </source>
</evidence>
<dbReference type="Pfam" id="PF07883">
    <property type="entry name" value="Cupin_2"/>
    <property type="match status" value="1"/>
</dbReference>
<dbReference type="SUPFAM" id="SSF51182">
    <property type="entry name" value="RmlC-like cupins"/>
    <property type="match status" value="1"/>
</dbReference>
<dbReference type="SUPFAM" id="SSF46689">
    <property type="entry name" value="Homeodomain-like"/>
    <property type="match status" value="1"/>
</dbReference>
<dbReference type="InterPro" id="IPR018060">
    <property type="entry name" value="HTH_AraC"/>
</dbReference>
<dbReference type="EMBL" id="JBHLVF010000011">
    <property type="protein sequence ID" value="MFC0391664.1"/>
    <property type="molecule type" value="Genomic_DNA"/>
</dbReference>
<sequence>MNYSTYSLEKEIVVSRLVSFHYYELEKSFWASGEKHDFWEFVYVDKGKLDVHIDERLISLEQGDMIFYKPNAFHAGGARQETAPNIIIISFECDSEAMSFFEDRRFRLRDQERAILACIVEEGLDAFDPPIDDRQTNILFRRPGAPFGCEQLIQNYLEILLVCLIRSGYDLHSEDKPSPAGKENKDQELVRTVIAYMKTQLSANLTVDVICDKIAVSKSRLKTVFKMITGYGIMEYYNKLRIDKAKELIREEAYNYTEIAAMLGYSSIHYFSRQFKQLTDMSLTEYSRTVHARVRNREKGARENNS</sequence>
<organism evidence="5 6">
    <name type="scientific">Paenibacillus mendelii</name>
    <dbReference type="NCBI Taxonomy" id="206163"/>
    <lineage>
        <taxon>Bacteria</taxon>
        <taxon>Bacillati</taxon>
        <taxon>Bacillota</taxon>
        <taxon>Bacilli</taxon>
        <taxon>Bacillales</taxon>
        <taxon>Paenibacillaceae</taxon>
        <taxon>Paenibacillus</taxon>
    </lineage>
</organism>
<dbReference type="Gene3D" id="2.60.120.10">
    <property type="entry name" value="Jelly Rolls"/>
    <property type="match status" value="1"/>
</dbReference>
<evidence type="ECO:0000256" key="2">
    <source>
        <dbReference type="ARBA" id="ARBA00023125"/>
    </source>
</evidence>
<accession>A0ABV6J877</accession>
<feature type="domain" description="HTH araC/xylS-type" evidence="4">
    <location>
        <begin position="191"/>
        <end position="289"/>
    </location>
</feature>
<name>A0ABV6J877_9BACL</name>
<reference evidence="5 6" key="1">
    <citation type="submission" date="2024-09" db="EMBL/GenBank/DDBJ databases">
        <authorList>
            <person name="Sun Q."/>
            <person name="Mori K."/>
        </authorList>
    </citation>
    <scope>NUCLEOTIDE SEQUENCE [LARGE SCALE GENOMIC DNA]</scope>
    <source>
        <strain evidence="5 6">CCM 4839</strain>
    </source>
</reference>
<evidence type="ECO:0000256" key="1">
    <source>
        <dbReference type="ARBA" id="ARBA00023015"/>
    </source>
</evidence>
<keyword evidence="3" id="KW-0804">Transcription</keyword>
<dbReference type="Proteomes" id="UP001589818">
    <property type="component" value="Unassembled WGS sequence"/>
</dbReference>
<dbReference type="InterPro" id="IPR011051">
    <property type="entry name" value="RmlC_Cupin_sf"/>
</dbReference>
<dbReference type="InterPro" id="IPR014710">
    <property type="entry name" value="RmlC-like_jellyroll"/>
</dbReference>
<dbReference type="SMART" id="SM00342">
    <property type="entry name" value="HTH_ARAC"/>
    <property type="match status" value="1"/>
</dbReference>
<keyword evidence="2" id="KW-0238">DNA-binding</keyword>
<dbReference type="PROSITE" id="PS01124">
    <property type="entry name" value="HTH_ARAC_FAMILY_2"/>
    <property type="match status" value="1"/>
</dbReference>
<dbReference type="InterPro" id="IPR009057">
    <property type="entry name" value="Homeodomain-like_sf"/>
</dbReference>
<dbReference type="InterPro" id="IPR013096">
    <property type="entry name" value="Cupin_2"/>
</dbReference>
<dbReference type="Pfam" id="PF12833">
    <property type="entry name" value="HTH_18"/>
    <property type="match status" value="1"/>
</dbReference>
<keyword evidence="1" id="KW-0805">Transcription regulation</keyword>
<evidence type="ECO:0000313" key="6">
    <source>
        <dbReference type="Proteomes" id="UP001589818"/>
    </source>
</evidence>
<protein>
    <submittedName>
        <fullName evidence="5">Helix-turn-helix domain-containing protein</fullName>
    </submittedName>
</protein>
<proteinExistence type="predicted"/>
<evidence type="ECO:0000256" key="3">
    <source>
        <dbReference type="ARBA" id="ARBA00023163"/>
    </source>
</evidence>
<dbReference type="RefSeq" id="WP_204819696.1">
    <property type="nucleotide sequence ID" value="NZ_JANHOF010000006.1"/>
</dbReference>
<evidence type="ECO:0000259" key="4">
    <source>
        <dbReference type="PROSITE" id="PS01124"/>
    </source>
</evidence>